<dbReference type="InterPro" id="IPR050076">
    <property type="entry name" value="ArchSynthase1/Queuine_TRR"/>
</dbReference>
<feature type="binding site" evidence="4">
    <location>
        <position position="234"/>
    </location>
    <ligand>
        <name>substrate</name>
    </ligand>
</feature>
<proteinExistence type="inferred from homology"/>
<sequence>MAFKVLQKSKKSKARLGVIKTPNGVLHTPAFFPVATLANLKTLDSSDIQTLGFEAVLCNTYHLMLKPGSKIVQKMGGLHNFMNFKGIVATDSGGFQVFSLGSGLEHGVGKIAKIFPGKAKAKKTANWKELSSFLESKRKKKSLLKIKEEGVYFQNYLSGEELFLSPEISIQIQQELAADIIFAFDECTSPLHDKDYTRLALERTHRWALRCLEQQQKANGKKRMAKQMLFGIIQGGEYKDLREKSAKFIGSLDFDGFGIGGSLGKTKNKMYQILDWTIPLLPENKPRHLLGIGHLEDFEKAIKKGVDLFDCVYPTRVARHGVAILSKTQNINLQKSIFLQDKNPLSKDCLCPTCQNYSRAYVSHLIRAKEITGMRLLTLHNLYFFKNFIENTRKCIKLGKI</sequence>
<accession>A0A2G9ZFL8</accession>
<keyword evidence="4" id="KW-0671">Queuosine biosynthesis</keyword>
<reference evidence="6 7" key="1">
    <citation type="submission" date="2017-09" db="EMBL/GenBank/DDBJ databases">
        <title>Depth-based differentiation of microbial function through sediment-hosted aquifers and enrichment of novel symbionts in the deep terrestrial subsurface.</title>
        <authorList>
            <person name="Probst A.J."/>
            <person name="Ladd B."/>
            <person name="Jarett J.K."/>
            <person name="Geller-Mcgrath D.E."/>
            <person name="Sieber C.M."/>
            <person name="Emerson J.B."/>
            <person name="Anantharaman K."/>
            <person name="Thomas B.C."/>
            <person name="Malmstrom R."/>
            <person name="Stieglmeier M."/>
            <person name="Klingl A."/>
            <person name="Woyke T."/>
            <person name="Ryan C.M."/>
            <person name="Banfield J.F."/>
        </authorList>
    </citation>
    <scope>NUCLEOTIDE SEQUENCE [LARGE SCALE GENOMIC DNA]</scope>
    <source>
        <strain evidence="6">CG23_combo_of_CG06-09_8_20_14_all_37_87_8</strain>
    </source>
</reference>
<feature type="domain" description="tRNA-guanine(15) transglycosylase-like" evidence="5">
    <location>
        <begin position="12"/>
        <end position="101"/>
    </location>
</feature>
<dbReference type="Gene3D" id="3.20.20.105">
    <property type="entry name" value="Queuine tRNA-ribosyltransferase-like"/>
    <property type="match status" value="1"/>
</dbReference>
<organism evidence="6 7">
    <name type="scientific">bacterium (Candidatus Gribaldobacteria) CG23_combo_of_CG06-09_8_20_14_all_37_87_8</name>
    <dbReference type="NCBI Taxonomy" id="2014278"/>
    <lineage>
        <taxon>Bacteria</taxon>
        <taxon>Candidatus Gribaldobacteria</taxon>
    </lineage>
</organism>
<feature type="binding site" evidence="4">
    <location>
        <position position="349"/>
    </location>
    <ligand>
        <name>Zn(2+)</name>
        <dbReference type="ChEBI" id="CHEBI:29105"/>
    </ligand>
</feature>
<dbReference type="PANTHER" id="PTHR46499:SF1">
    <property type="entry name" value="QUEUINE TRNA-RIBOSYLTRANSFERASE"/>
    <property type="match status" value="1"/>
</dbReference>
<dbReference type="InterPro" id="IPR036511">
    <property type="entry name" value="TGT-like_sf"/>
</dbReference>
<evidence type="ECO:0000259" key="5">
    <source>
        <dbReference type="Pfam" id="PF01702"/>
    </source>
</evidence>
<dbReference type="GO" id="GO:0008616">
    <property type="term" value="P:tRNA queuosine(34) biosynthetic process"/>
    <property type="evidence" value="ECO:0007669"/>
    <property type="project" value="UniProtKB-UniRule"/>
</dbReference>
<comment type="subunit">
    <text evidence="4">Homodimer. Within each dimer, one monomer is responsible for RNA recognition and catalysis, while the other monomer binds to the replacement base PreQ1.</text>
</comment>
<dbReference type="NCBIfam" id="TIGR00449">
    <property type="entry name" value="tgt_general"/>
    <property type="match status" value="1"/>
</dbReference>
<comment type="catalytic activity">
    <reaction evidence="4">
        <text>7-aminomethyl-7-carbaguanine + guanosine(34) in tRNA = 7-aminomethyl-7-carbaguanosine(34) in tRNA + guanine</text>
        <dbReference type="Rhea" id="RHEA:24104"/>
        <dbReference type="Rhea" id="RHEA-COMP:10341"/>
        <dbReference type="Rhea" id="RHEA-COMP:10342"/>
        <dbReference type="ChEBI" id="CHEBI:16235"/>
        <dbReference type="ChEBI" id="CHEBI:58703"/>
        <dbReference type="ChEBI" id="CHEBI:74269"/>
        <dbReference type="ChEBI" id="CHEBI:82833"/>
        <dbReference type="EC" id="2.4.2.29"/>
    </reaction>
</comment>
<protein>
    <recommendedName>
        <fullName evidence="4">Queuine tRNA-ribosyltransferase</fullName>
        <ecNumber evidence="4">2.4.2.29</ecNumber>
    </recommendedName>
    <alternativeName>
        <fullName evidence="4">Guanine insertion enzyme</fullName>
    </alternativeName>
    <alternativeName>
        <fullName evidence="4">tRNA-guanine transglycosylase</fullName>
    </alternativeName>
</protein>
<evidence type="ECO:0000256" key="4">
    <source>
        <dbReference type="HAMAP-Rule" id="MF_00168"/>
    </source>
</evidence>
<dbReference type="AlphaFoldDB" id="A0A2G9ZFL8"/>
<dbReference type="UniPathway" id="UPA00392"/>
<feature type="active site" description="Proton acceptor" evidence="4">
    <location>
        <position position="91"/>
    </location>
</feature>
<feature type="binding site" evidence="4">
    <location>
        <position position="261"/>
    </location>
    <ligand>
        <name>substrate</name>
    </ligand>
</feature>
<dbReference type="InterPro" id="IPR004803">
    <property type="entry name" value="TGT"/>
</dbReference>
<keyword evidence="1 4" id="KW-0328">Glycosyltransferase</keyword>
<dbReference type="Proteomes" id="UP000230447">
    <property type="component" value="Unassembled WGS sequence"/>
</dbReference>
<keyword evidence="4" id="KW-0479">Metal-binding</keyword>
<dbReference type="EC" id="2.4.2.29" evidence="4"/>
<evidence type="ECO:0000256" key="2">
    <source>
        <dbReference type="ARBA" id="ARBA00022679"/>
    </source>
</evidence>
<evidence type="ECO:0000313" key="6">
    <source>
        <dbReference type="EMBL" id="PIP31901.1"/>
    </source>
</evidence>
<comment type="cofactor">
    <cofactor evidence="4">
        <name>Zn(2+)</name>
        <dbReference type="ChEBI" id="CHEBI:29105"/>
    </cofactor>
    <text evidence="4">Binds 1 zinc ion per subunit.</text>
</comment>
<feature type="region of interest" description="RNA binding" evidence="4">
    <location>
        <begin position="291"/>
        <end position="297"/>
    </location>
</feature>
<dbReference type="GO" id="GO:0005737">
    <property type="term" value="C:cytoplasm"/>
    <property type="evidence" value="ECO:0007669"/>
    <property type="project" value="TreeGrafter"/>
</dbReference>
<keyword evidence="4" id="KW-0862">Zinc</keyword>
<evidence type="ECO:0000313" key="7">
    <source>
        <dbReference type="Proteomes" id="UP000230447"/>
    </source>
</evidence>
<feature type="binding site" evidence="4">
    <location>
        <position position="380"/>
    </location>
    <ligand>
        <name>Zn(2+)</name>
        <dbReference type="ChEBI" id="CHEBI:29105"/>
    </ligand>
</feature>
<feature type="binding site" evidence="4">
    <location>
        <position position="351"/>
    </location>
    <ligand>
        <name>Zn(2+)</name>
        <dbReference type="ChEBI" id="CHEBI:29105"/>
    </ligand>
</feature>
<keyword evidence="3 4" id="KW-0819">tRNA processing</keyword>
<feature type="binding site" evidence="4">
    <location>
        <position position="185"/>
    </location>
    <ligand>
        <name>substrate</name>
    </ligand>
</feature>
<dbReference type="HAMAP" id="MF_00168">
    <property type="entry name" value="Q_tRNA_Tgt"/>
    <property type="match status" value="1"/>
</dbReference>
<comment type="similarity">
    <text evidence="4">Belongs to the queuine tRNA-ribosyltransferase family.</text>
</comment>
<dbReference type="InterPro" id="IPR002616">
    <property type="entry name" value="tRNA_ribo_trans-like"/>
</dbReference>
<feature type="binding site" evidence="4">
    <location>
        <position position="354"/>
    </location>
    <ligand>
        <name>Zn(2+)</name>
        <dbReference type="ChEBI" id="CHEBI:29105"/>
    </ligand>
</feature>
<feature type="active site" description="Nucleophile" evidence="4">
    <location>
        <position position="310"/>
    </location>
</feature>
<feature type="binding site" evidence="4">
    <location>
        <begin position="91"/>
        <end position="95"/>
    </location>
    <ligand>
        <name>substrate</name>
    </ligand>
</feature>
<comment type="caution">
    <text evidence="6">The sequence shown here is derived from an EMBL/GenBank/DDBJ whole genome shotgun (WGS) entry which is preliminary data.</text>
</comment>
<comment type="pathway">
    <text evidence="4">tRNA modification; tRNA-queuosine biosynthesis.</text>
</comment>
<dbReference type="NCBIfam" id="TIGR00430">
    <property type="entry name" value="Q_tRNA_tgt"/>
    <property type="match status" value="1"/>
</dbReference>
<comment type="function">
    <text evidence="4">Catalyzes the base-exchange of a guanine (G) residue with the queuine precursor 7-aminomethyl-7-deazaguanine (PreQ1) at position 34 (anticodon wobble position) in tRNAs with GU(N) anticodons (tRNA-Asp, -Asn, -His and -Tyr). Catalysis occurs through a double-displacement mechanism. The nucleophile active site attacks the C1' of nucleotide 34 to detach the guanine base from the RNA, forming a covalent enzyme-RNA intermediate. The proton acceptor active site deprotonates the incoming PreQ1, allowing a nucleophilic attack on the C1' of the ribose to form the product. After dissociation, two additional enzymatic reactions on the tRNA convert PreQ1 to queuine (Q), resulting in the hypermodified nucleoside queuosine (7-(((4,5-cis-dihydroxy-2-cyclopenten-1-yl)amino)methyl)-7-deazaguanosine).</text>
</comment>
<name>A0A2G9ZFL8_9BACT</name>
<dbReference type="Pfam" id="PF01702">
    <property type="entry name" value="TGT"/>
    <property type="match status" value="2"/>
</dbReference>
<feature type="region of interest" description="RNA binding; important for wobble base 34 recognition" evidence="4">
    <location>
        <begin position="315"/>
        <end position="319"/>
    </location>
</feature>
<evidence type="ECO:0000256" key="1">
    <source>
        <dbReference type="ARBA" id="ARBA00022676"/>
    </source>
</evidence>
<dbReference type="GO" id="GO:0046872">
    <property type="term" value="F:metal ion binding"/>
    <property type="evidence" value="ECO:0007669"/>
    <property type="project" value="UniProtKB-KW"/>
</dbReference>
<dbReference type="EMBL" id="PCSB01000021">
    <property type="protein sequence ID" value="PIP31901.1"/>
    <property type="molecule type" value="Genomic_DNA"/>
</dbReference>
<feature type="domain" description="tRNA-guanine(15) transglycosylase-like" evidence="5">
    <location>
        <begin position="140"/>
        <end position="400"/>
    </location>
</feature>
<dbReference type="SUPFAM" id="SSF51713">
    <property type="entry name" value="tRNA-guanine transglycosylase"/>
    <property type="match status" value="1"/>
</dbReference>
<dbReference type="PANTHER" id="PTHR46499">
    <property type="entry name" value="QUEUINE TRNA-RIBOSYLTRANSFERASE"/>
    <property type="match status" value="1"/>
</dbReference>
<evidence type="ECO:0000256" key="3">
    <source>
        <dbReference type="ARBA" id="ARBA00022694"/>
    </source>
</evidence>
<keyword evidence="2 4" id="KW-0808">Transferase</keyword>
<dbReference type="GO" id="GO:0008479">
    <property type="term" value="F:tRNA-guanosine(34) queuine transglycosylase activity"/>
    <property type="evidence" value="ECO:0007669"/>
    <property type="project" value="UniProtKB-UniRule"/>
</dbReference>
<gene>
    <name evidence="4 6" type="primary">tgt</name>
    <name evidence="6" type="ORF">COX24_01090</name>
</gene>